<feature type="transmembrane region" description="Helical" evidence="2">
    <location>
        <begin position="241"/>
        <end position="261"/>
    </location>
</feature>
<feature type="region of interest" description="Disordered" evidence="1">
    <location>
        <begin position="1"/>
        <end position="46"/>
    </location>
</feature>
<dbReference type="RefSeq" id="WP_116427864.1">
    <property type="nucleotide sequence ID" value="NZ_BGZL01000007.1"/>
</dbReference>
<dbReference type="EMBL" id="BGZL01000007">
    <property type="protein sequence ID" value="GBQ01688.1"/>
    <property type="molecule type" value="Genomic_DNA"/>
</dbReference>
<name>A0A388SYF2_9ACTN</name>
<evidence type="ECO:0000256" key="1">
    <source>
        <dbReference type="SAM" id="MobiDB-lite"/>
    </source>
</evidence>
<comment type="caution">
    <text evidence="3">The sequence shown here is derived from an EMBL/GenBank/DDBJ whole genome shotgun (WGS) entry which is preliminary data.</text>
</comment>
<organism evidence="3 4">
    <name type="scientific">Streptomyces spongiicola</name>
    <dbReference type="NCBI Taxonomy" id="1690221"/>
    <lineage>
        <taxon>Bacteria</taxon>
        <taxon>Bacillati</taxon>
        <taxon>Actinomycetota</taxon>
        <taxon>Actinomycetes</taxon>
        <taxon>Kitasatosporales</taxon>
        <taxon>Streptomycetaceae</taxon>
        <taxon>Streptomyces</taxon>
    </lineage>
</organism>
<dbReference type="Proteomes" id="UP000265354">
    <property type="component" value="Unassembled WGS sequence"/>
</dbReference>
<reference evidence="3 4" key="1">
    <citation type="submission" date="2018-07" db="EMBL/GenBank/DDBJ databases">
        <title>Whole Genome Shotgun Sequence of Streptomyces spongiicola strain 531S.</title>
        <authorList>
            <person name="Dohra H."/>
            <person name="Kodani S."/>
        </authorList>
    </citation>
    <scope>NUCLEOTIDE SEQUENCE [LARGE SCALE GENOMIC DNA]</scope>
    <source>
        <strain evidence="3 4">531S</strain>
    </source>
</reference>
<evidence type="ECO:0000313" key="3">
    <source>
        <dbReference type="EMBL" id="GBQ01688.1"/>
    </source>
</evidence>
<feature type="transmembrane region" description="Helical" evidence="2">
    <location>
        <begin position="53"/>
        <end position="71"/>
    </location>
</feature>
<evidence type="ECO:0000256" key="2">
    <source>
        <dbReference type="SAM" id="Phobius"/>
    </source>
</evidence>
<sequence>MSAADGRAGEGADDGGAYGGSDGPGGPGGPGGSGGSGGGEPAEKSRGRDRIELFLTVILALAAVGTAWAGFQSAKWSGVQANSYAQASAARTESSRRSAEAGQLVTIDVITFTQWLTALNDEIVADPSKRPQGTYTPDPDSVSGFLFNRFRDEFEPAVSAWLMRRPLTDPEAPSTPFDMPEYRVAAEEQAERLVGEAELKSATARQANQRSDNYVLTAVLFALVLFFAAVAGRARAGRAQWVLLGLTVAALLAAVSLLLSYPVTV</sequence>
<feature type="transmembrane region" description="Helical" evidence="2">
    <location>
        <begin position="214"/>
        <end position="234"/>
    </location>
</feature>
<evidence type="ECO:0000313" key="4">
    <source>
        <dbReference type="Proteomes" id="UP000265354"/>
    </source>
</evidence>
<keyword evidence="2" id="KW-0472">Membrane</keyword>
<protein>
    <submittedName>
        <fullName evidence="3">Uncharacterized protein</fullName>
    </submittedName>
</protein>
<keyword evidence="2" id="KW-1133">Transmembrane helix</keyword>
<feature type="compositionally biased region" description="Gly residues" evidence="1">
    <location>
        <begin position="14"/>
        <end position="40"/>
    </location>
</feature>
<gene>
    <name evidence="3" type="ORF">SSP531S_31280</name>
</gene>
<accession>A0A388SYF2</accession>
<dbReference type="AlphaFoldDB" id="A0A388SYF2"/>
<proteinExistence type="predicted"/>
<keyword evidence="2" id="KW-0812">Transmembrane</keyword>